<comment type="caution">
    <text evidence="4">The sequence shown here is derived from an EMBL/GenBank/DDBJ whole genome shotgun (WGS) entry which is preliminary data.</text>
</comment>
<keyword evidence="5" id="KW-1185">Reference proteome</keyword>
<protein>
    <submittedName>
        <fullName evidence="4">Inosine-5\\'-monophosphate dehydrogenase</fullName>
        <ecNumber evidence="4">1.1.1.205</ecNumber>
    </submittedName>
</protein>
<name>A0ABM8QUR5_9BACT</name>
<accession>A0ABM8QUR5</accession>
<dbReference type="EC" id="1.1.1.205" evidence="4"/>
<feature type="domain" description="CBS" evidence="3">
    <location>
        <begin position="16"/>
        <end position="73"/>
    </location>
</feature>
<dbReference type="EMBL" id="CAJNBJ010000001">
    <property type="protein sequence ID" value="CAE6716453.1"/>
    <property type="molecule type" value="Genomic_DNA"/>
</dbReference>
<dbReference type="PANTHER" id="PTHR43080">
    <property type="entry name" value="CBS DOMAIN-CONTAINING PROTEIN CBSX3, MITOCHONDRIAL"/>
    <property type="match status" value="1"/>
</dbReference>
<keyword evidence="4" id="KW-0560">Oxidoreductase</keyword>
<organism evidence="4 5">
    <name type="scientific">Nitrospira defluvii</name>
    <dbReference type="NCBI Taxonomy" id="330214"/>
    <lineage>
        <taxon>Bacteria</taxon>
        <taxon>Pseudomonadati</taxon>
        <taxon>Nitrospirota</taxon>
        <taxon>Nitrospiria</taxon>
        <taxon>Nitrospirales</taxon>
        <taxon>Nitrospiraceae</taxon>
        <taxon>Nitrospira</taxon>
    </lineage>
</organism>
<dbReference type="SMART" id="SM00116">
    <property type="entry name" value="CBS"/>
    <property type="match status" value="2"/>
</dbReference>
<dbReference type="RefSeq" id="WP_213041210.1">
    <property type="nucleotide sequence ID" value="NZ_CAJNBJ010000001.1"/>
</dbReference>
<dbReference type="PROSITE" id="PS51371">
    <property type="entry name" value="CBS"/>
    <property type="match status" value="2"/>
</dbReference>
<dbReference type="SUPFAM" id="SSF54631">
    <property type="entry name" value="CBS-domain pair"/>
    <property type="match status" value="1"/>
</dbReference>
<feature type="domain" description="CBS" evidence="3">
    <location>
        <begin position="81"/>
        <end position="136"/>
    </location>
</feature>
<dbReference type="InterPro" id="IPR051257">
    <property type="entry name" value="Diverse_CBS-Domain"/>
</dbReference>
<evidence type="ECO:0000256" key="2">
    <source>
        <dbReference type="PROSITE-ProRule" id="PRU00703"/>
    </source>
</evidence>
<evidence type="ECO:0000313" key="4">
    <source>
        <dbReference type="EMBL" id="CAE6716453.1"/>
    </source>
</evidence>
<dbReference type="Gene3D" id="3.10.580.10">
    <property type="entry name" value="CBS-domain"/>
    <property type="match status" value="1"/>
</dbReference>
<reference evidence="4 5" key="1">
    <citation type="submission" date="2021-02" db="EMBL/GenBank/DDBJ databases">
        <authorList>
            <person name="Han P."/>
        </authorList>
    </citation>
    <scope>NUCLEOTIDE SEQUENCE [LARGE SCALE GENOMIC DNA]</scope>
    <source>
        <strain evidence="4">Candidatus Nitrospira sp. ZN2</strain>
    </source>
</reference>
<sequence>MAVVGGPIQRPLAMMMRPISNTVRPDDSLLVVAQRLRDARVGAMLVADHGDYVGIVSEADLVRKAMASGAPAEQVLARTVMSTPVMTIDIAQSAHDASDLMAERGIRHLVITEEGRVVGMISVRDLLRYFKNWGTL</sequence>
<gene>
    <name evidence="4" type="ORF">NSPZN2_11474</name>
</gene>
<proteinExistence type="predicted"/>
<dbReference type="InterPro" id="IPR046342">
    <property type="entry name" value="CBS_dom_sf"/>
</dbReference>
<dbReference type="Proteomes" id="UP000675880">
    <property type="component" value="Unassembled WGS sequence"/>
</dbReference>
<evidence type="ECO:0000259" key="3">
    <source>
        <dbReference type="PROSITE" id="PS51371"/>
    </source>
</evidence>
<evidence type="ECO:0000313" key="5">
    <source>
        <dbReference type="Proteomes" id="UP000675880"/>
    </source>
</evidence>
<keyword evidence="1 2" id="KW-0129">CBS domain</keyword>
<dbReference type="PANTHER" id="PTHR43080:SF2">
    <property type="entry name" value="CBS DOMAIN-CONTAINING PROTEIN"/>
    <property type="match status" value="1"/>
</dbReference>
<evidence type="ECO:0000256" key="1">
    <source>
        <dbReference type="ARBA" id="ARBA00023122"/>
    </source>
</evidence>
<dbReference type="InterPro" id="IPR000644">
    <property type="entry name" value="CBS_dom"/>
</dbReference>
<dbReference type="GO" id="GO:0003938">
    <property type="term" value="F:IMP dehydrogenase activity"/>
    <property type="evidence" value="ECO:0007669"/>
    <property type="project" value="UniProtKB-EC"/>
</dbReference>
<dbReference type="Pfam" id="PF00571">
    <property type="entry name" value="CBS"/>
    <property type="match status" value="2"/>
</dbReference>